<reference evidence="6" key="1">
    <citation type="journal article" date="2021" name="PeerJ">
        <title>Extensive microbial diversity within the chicken gut microbiome revealed by metagenomics and culture.</title>
        <authorList>
            <person name="Gilroy R."/>
            <person name="Ravi A."/>
            <person name="Getino M."/>
            <person name="Pursley I."/>
            <person name="Horton D.L."/>
            <person name="Alikhan N.F."/>
            <person name="Baker D."/>
            <person name="Gharbi K."/>
            <person name="Hall N."/>
            <person name="Watson M."/>
            <person name="Adriaenssens E.M."/>
            <person name="Foster-Nyarko E."/>
            <person name="Jarju S."/>
            <person name="Secka A."/>
            <person name="Antonio M."/>
            <person name="Oren A."/>
            <person name="Chaudhuri R.R."/>
            <person name="La Ragione R."/>
            <person name="Hildebrand F."/>
            <person name="Pallen M.J."/>
        </authorList>
    </citation>
    <scope>NUCLEOTIDE SEQUENCE</scope>
    <source>
        <strain evidence="6">ChiHecec2B26-7398</strain>
    </source>
</reference>
<dbReference type="Gene3D" id="1.20.1090.10">
    <property type="entry name" value="Dehydroquinate synthase-like - alpha domain"/>
    <property type="match status" value="1"/>
</dbReference>
<evidence type="ECO:0000256" key="2">
    <source>
        <dbReference type="ARBA" id="ARBA00023002"/>
    </source>
</evidence>
<dbReference type="InterPro" id="IPR039697">
    <property type="entry name" value="Alcohol_dehydrogenase_Fe"/>
</dbReference>
<dbReference type="GO" id="GO:0004022">
    <property type="term" value="F:alcohol dehydrogenase (NAD+) activity"/>
    <property type="evidence" value="ECO:0007669"/>
    <property type="project" value="TreeGrafter"/>
</dbReference>
<comment type="caution">
    <text evidence="6">The sequence shown here is derived from an EMBL/GenBank/DDBJ whole genome shotgun (WGS) entry which is preliminary data.</text>
</comment>
<dbReference type="SUPFAM" id="SSF56796">
    <property type="entry name" value="Dehydroquinate synthase-like"/>
    <property type="match status" value="1"/>
</dbReference>
<sequence length="415" mass="44584">MNVLKKVFCRVFQAGMRIALPFLPYREPELIRGVGGVPAVLRTHDIDCVMLVTDAGVRGLGLTAHLEELLKAAHIRCVVYDGTVANPTVANVEQARMLYLENGCQGLIAFGGGSSMDCAKALGARIVRPNKPLARMEGLLQVLRRLPLLIAVPTTAGTGSETTLAAVITDEKIHHKYPINDFALIPHYAVLDPDVTLGLPPHLTATTGMDALTHAVEAYIGRSTTKGTRAAAIEAVQLIFANLPEAYFNGHDRDARANMLRAAYLAGTAFTKSYVGYVHAVAHSLGGRYGIAHGLANSVLLPVVLKAYGPAAWKKLAELARAVGVSSAARDEEAAKAFIEAIEAMNAAMDIPETLPGILSEDIPQLARYADHEANPLYPVPVLWGPEELQKMYELVQEAPGHDAKRDRDHTDTAA</sequence>
<reference evidence="6" key="2">
    <citation type="submission" date="2021-04" db="EMBL/GenBank/DDBJ databases">
        <authorList>
            <person name="Gilroy R."/>
        </authorList>
    </citation>
    <scope>NUCLEOTIDE SEQUENCE</scope>
    <source>
        <strain evidence="6">ChiHecec2B26-7398</strain>
    </source>
</reference>
<dbReference type="PANTHER" id="PTHR11496:SF102">
    <property type="entry name" value="ALCOHOL DEHYDROGENASE 4"/>
    <property type="match status" value="1"/>
</dbReference>
<dbReference type="PROSITE" id="PS00060">
    <property type="entry name" value="ADH_IRON_2"/>
    <property type="match status" value="1"/>
</dbReference>
<proteinExistence type="inferred from homology"/>
<evidence type="ECO:0000313" key="7">
    <source>
        <dbReference type="Proteomes" id="UP000886751"/>
    </source>
</evidence>
<dbReference type="InterPro" id="IPR001670">
    <property type="entry name" value="ADH_Fe/GldA"/>
</dbReference>
<dbReference type="InterPro" id="IPR018211">
    <property type="entry name" value="ADH_Fe_CS"/>
</dbReference>
<gene>
    <name evidence="6" type="ORF">H9846_04650</name>
</gene>
<dbReference type="AlphaFoldDB" id="A0A9D1Y0Y3"/>
<accession>A0A9D1Y0Y3</accession>
<evidence type="ECO:0000256" key="3">
    <source>
        <dbReference type="ARBA" id="ARBA00023027"/>
    </source>
</evidence>
<dbReference type="EMBL" id="DXEI01000072">
    <property type="protein sequence ID" value="HIX94727.1"/>
    <property type="molecule type" value="Genomic_DNA"/>
</dbReference>
<dbReference type="GO" id="GO:0046872">
    <property type="term" value="F:metal ion binding"/>
    <property type="evidence" value="ECO:0007669"/>
    <property type="project" value="InterPro"/>
</dbReference>
<evidence type="ECO:0000313" key="6">
    <source>
        <dbReference type="EMBL" id="HIX94727.1"/>
    </source>
</evidence>
<feature type="domain" description="Fe-containing alcohol dehydrogenase-like C-terminal" evidence="5">
    <location>
        <begin position="204"/>
        <end position="375"/>
    </location>
</feature>
<dbReference type="Proteomes" id="UP000886751">
    <property type="component" value="Unassembled WGS sequence"/>
</dbReference>
<protein>
    <submittedName>
        <fullName evidence="6">Iron-containing alcohol dehydrogenase</fullName>
    </submittedName>
</protein>
<evidence type="ECO:0000259" key="5">
    <source>
        <dbReference type="Pfam" id="PF25137"/>
    </source>
</evidence>
<dbReference type="Pfam" id="PF00465">
    <property type="entry name" value="Fe-ADH"/>
    <property type="match status" value="1"/>
</dbReference>
<comment type="similarity">
    <text evidence="1">Belongs to the iron-containing alcohol dehydrogenase family.</text>
</comment>
<dbReference type="FunFam" id="1.20.1090.10:FF:000001">
    <property type="entry name" value="Aldehyde-alcohol dehydrogenase"/>
    <property type="match status" value="1"/>
</dbReference>
<name>A0A9D1Y0Y3_9FIRM</name>
<organism evidence="6 7">
    <name type="scientific">Candidatus Gemmiger excrementipullorum</name>
    <dbReference type="NCBI Taxonomy" id="2838610"/>
    <lineage>
        <taxon>Bacteria</taxon>
        <taxon>Bacillati</taxon>
        <taxon>Bacillota</taxon>
        <taxon>Clostridia</taxon>
        <taxon>Eubacteriales</taxon>
        <taxon>Gemmiger</taxon>
    </lineage>
</organism>
<dbReference type="Gene3D" id="3.40.50.1970">
    <property type="match status" value="1"/>
</dbReference>
<dbReference type="InterPro" id="IPR056798">
    <property type="entry name" value="ADH_Fe_C"/>
</dbReference>
<dbReference type="PROSITE" id="PS00913">
    <property type="entry name" value="ADH_IRON_1"/>
    <property type="match status" value="1"/>
</dbReference>
<keyword evidence="3" id="KW-0520">NAD</keyword>
<dbReference type="PANTHER" id="PTHR11496">
    <property type="entry name" value="ALCOHOL DEHYDROGENASE"/>
    <property type="match status" value="1"/>
</dbReference>
<dbReference type="CDD" id="cd08189">
    <property type="entry name" value="Fe-ADH-like"/>
    <property type="match status" value="1"/>
</dbReference>
<keyword evidence="2" id="KW-0560">Oxidoreductase</keyword>
<feature type="domain" description="Alcohol dehydrogenase iron-type/glycerol dehydrogenase GldA" evidence="4">
    <location>
        <begin position="38"/>
        <end position="193"/>
    </location>
</feature>
<evidence type="ECO:0000259" key="4">
    <source>
        <dbReference type="Pfam" id="PF00465"/>
    </source>
</evidence>
<evidence type="ECO:0000256" key="1">
    <source>
        <dbReference type="ARBA" id="ARBA00007358"/>
    </source>
</evidence>
<dbReference type="Pfam" id="PF25137">
    <property type="entry name" value="ADH_Fe_C"/>
    <property type="match status" value="1"/>
</dbReference>
<dbReference type="FunFam" id="3.40.50.1970:FF:000003">
    <property type="entry name" value="Alcohol dehydrogenase, iron-containing"/>
    <property type="match status" value="1"/>
</dbReference>